<dbReference type="EMBL" id="FOUB01000091">
    <property type="protein sequence ID" value="SFN05126.1"/>
    <property type="molecule type" value="Genomic_DNA"/>
</dbReference>
<dbReference type="Pfam" id="PF14690">
    <property type="entry name" value="Zn_ribbon_ISL3"/>
    <property type="match status" value="1"/>
</dbReference>
<dbReference type="Proteomes" id="UP000183287">
    <property type="component" value="Unassembled WGS sequence"/>
</dbReference>
<feature type="domain" description="Transposase IS204/IS1001/IS1096/IS1165 helix-turn-helix" evidence="1">
    <location>
        <begin position="88"/>
        <end position="131"/>
    </location>
</feature>
<reference evidence="4" key="1">
    <citation type="submission" date="2016-10" db="EMBL/GenBank/DDBJ databases">
        <authorList>
            <person name="Varghese N."/>
            <person name="Submissions S."/>
        </authorList>
    </citation>
    <scope>NUCLEOTIDE SEQUENCE [LARGE SCALE GENOMIC DNA]</scope>
    <source>
        <strain evidence="4">Nm44</strain>
    </source>
</reference>
<keyword evidence="4" id="KW-1185">Reference proteome</keyword>
<proteinExistence type="predicted"/>
<dbReference type="RefSeq" id="WP_074907068.1">
    <property type="nucleotide sequence ID" value="NZ_FOUB01000091.1"/>
</dbReference>
<dbReference type="AlphaFoldDB" id="A0A1I4VVS9"/>
<keyword evidence="3" id="KW-0863">Zinc-finger</keyword>
<evidence type="ECO:0000313" key="3">
    <source>
        <dbReference type="EMBL" id="SFN05126.1"/>
    </source>
</evidence>
<keyword evidence="3" id="KW-0862">Zinc</keyword>
<accession>A0A1I4VVS9</accession>
<dbReference type="InterPro" id="IPR032877">
    <property type="entry name" value="Transposase_HTH"/>
</dbReference>
<dbReference type="GO" id="GO:0008270">
    <property type="term" value="F:zinc ion binding"/>
    <property type="evidence" value="ECO:0007669"/>
    <property type="project" value="UniProtKB-KW"/>
</dbReference>
<protein>
    <submittedName>
        <fullName evidence="3">Zinc-finger of transposase IS204/IS1001/IS1096/IS1165</fullName>
    </submittedName>
</protein>
<dbReference type="InterPro" id="IPR029261">
    <property type="entry name" value="Transposase_Znf"/>
</dbReference>
<name>A0A1I4VVS9_9PROT</name>
<organism evidence="3 4">
    <name type="scientific">Nitrosomonas communis</name>
    <dbReference type="NCBI Taxonomy" id="44574"/>
    <lineage>
        <taxon>Bacteria</taxon>
        <taxon>Pseudomonadati</taxon>
        <taxon>Pseudomonadota</taxon>
        <taxon>Betaproteobacteria</taxon>
        <taxon>Nitrosomonadales</taxon>
        <taxon>Nitrosomonadaceae</taxon>
        <taxon>Nitrosomonas</taxon>
    </lineage>
</organism>
<dbReference type="Pfam" id="PF13542">
    <property type="entry name" value="HTH_Tnp_ISL3"/>
    <property type="match status" value="1"/>
</dbReference>
<dbReference type="OrthoDB" id="1014181at2"/>
<sequence length="136" mass="15809">MSTSLLYHAFGIINYFYQSTCYIADAIIVAVKDDRWRPGCPVCRNRNVSCREKVTRRFRTIPVGQETVYIDLPVQRVECIRCHVVRQVKVRFADERKGYTRAFGRLVLELSRHMTILVPARYLGVSWDLVKGNPKS</sequence>
<evidence type="ECO:0000313" key="4">
    <source>
        <dbReference type="Proteomes" id="UP000183287"/>
    </source>
</evidence>
<evidence type="ECO:0000259" key="1">
    <source>
        <dbReference type="Pfam" id="PF13542"/>
    </source>
</evidence>
<evidence type="ECO:0000259" key="2">
    <source>
        <dbReference type="Pfam" id="PF14690"/>
    </source>
</evidence>
<feature type="domain" description="Transposase IS204/IS1001/IS1096/IS1165 zinc-finger" evidence="2">
    <location>
        <begin position="37"/>
        <end position="82"/>
    </location>
</feature>
<gene>
    <name evidence="3" type="ORF">SAMN05421863_10918</name>
</gene>
<keyword evidence="3" id="KW-0479">Metal-binding</keyword>